<organism evidence="5 6">
    <name type="scientific">candidate division CSSED10-310 bacterium</name>
    <dbReference type="NCBI Taxonomy" id="2855610"/>
    <lineage>
        <taxon>Bacteria</taxon>
        <taxon>Bacteria division CSSED10-310</taxon>
    </lineage>
</organism>
<comment type="subcellular location">
    <subcellularLocation>
        <location evidence="2">Cytoplasm</location>
    </subcellularLocation>
</comment>
<feature type="domain" description="Sigma 54 modulation/S30EA ribosomal protein C-terminal" evidence="4">
    <location>
        <begin position="117"/>
        <end position="172"/>
    </location>
</feature>
<keyword evidence="6" id="KW-1185">Reference proteome</keyword>
<dbReference type="EMBL" id="JBHPBY010000366">
    <property type="protein sequence ID" value="MFC1852783.1"/>
    <property type="molecule type" value="Genomic_DNA"/>
</dbReference>
<dbReference type="InterPro" id="IPR003489">
    <property type="entry name" value="RHF/RaiA"/>
</dbReference>
<feature type="coiled-coil region" evidence="3">
    <location>
        <begin position="71"/>
        <end position="98"/>
    </location>
</feature>
<dbReference type="InterPro" id="IPR050574">
    <property type="entry name" value="HPF/YfiA_ribosome-assoc"/>
</dbReference>
<keyword evidence="2" id="KW-0963">Cytoplasm</keyword>
<dbReference type="Gene3D" id="3.30.160.100">
    <property type="entry name" value="Ribosome hibernation promotion factor-like"/>
    <property type="match status" value="1"/>
</dbReference>
<evidence type="ECO:0000256" key="3">
    <source>
        <dbReference type="SAM" id="Coils"/>
    </source>
</evidence>
<evidence type="ECO:0000313" key="6">
    <source>
        <dbReference type="Proteomes" id="UP001594351"/>
    </source>
</evidence>
<keyword evidence="3" id="KW-0175">Coiled coil</keyword>
<dbReference type="InterPro" id="IPR038416">
    <property type="entry name" value="Ribosom_S30AE_C_sf"/>
</dbReference>
<dbReference type="InterPro" id="IPR032528">
    <property type="entry name" value="Ribosom_S30AE_C"/>
</dbReference>
<dbReference type="SUPFAM" id="SSF69754">
    <property type="entry name" value="Ribosome binding protein Y (YfiA homologue)"/>
    <property type="match status" value="1"/>
</dbReference>
<keyword evidence="1 2" id="KW-0810">Translation regulation</keyword>
<comment type="subunit">
    <text evidence="2">Interacts with 100S ribosomes.</text>
</comment>
<dbReference type="PANTHER" id="PTHR33231">
    <property type="entry name" value="30S RIBOSOMAL PROTEIN"/>
    <property type="match status" value="1"/>
</dbReference>
<dbReference type="HAMAP" id="MF_00839">
    <property type="entry name" value="HPF"/>
    <property type="match status" value="1"/>
</dbReference>
<proteinExistence type="inferred from homology"/>
<gene>
    <name evidence="2 5" type="primary">hpf</name>
    <name evidence="5" type="ORF">ACFL27_21510</name>
</gene>
<dbReference type="InterPro" id="IPR034694">
    <property type="entry name" value="HPF_long/plastid"/>
</dbReference>
<evidence type="ECO:0000256" key="2">
    <source>
        <dbReference type="HAMAP-Rule" id="MF_00839"/>
    </source>
</evidence>
<dbReference type="NCBIfam" id="TIGR00741">
    <property type="entry name" value="yfiA"/>
    <property type="match status" value="1"/>
</dbReference>
<evidence type="ECO:0000313" key="5">
    <source>
        <dbReference type="EMBL" id="MFC1852783.1"/>
    </source>
</evidence>
<dbReference type="InterPro" id="IPR036567">
    <property type="entry name" value="RHF-like"/>
</dbReference>
<dbReference type="Gene3D" id="3.30.505.50">
    <property type="entry name" value="Sigma 54 modulation/S30EA ribosomal protein, C-terminal domain"/>
    <property type="match status" value="1"/>
</dbReference>
<dbReference type="Pfam" id="PF16321">
    <property type="entry name" value="Ribosom_S30AE_C"/>
    <property type="match status" value="1"/>
</dbReference>
<protein>
    <recommendedName>
        <fullName evidence="2">Ribosome hibernation promoting factor</fullName>
        <shortName evidence="2">HPF</shortName>
    </recommendedName>
</protein>
<name>A0ABV6Z2W0_UNCC1</name>
<dbReference type="Pfam" id="PF02482">
    <property type="entry name" value="Ribosomal_S30AE"/>
    <property type="match status" value="1"/>
</dbReference>
<reference evidence="5 6" key="1">
    <citation type="submission" date="2024-09" db="EMBL/GenBank/DDBJ databases">
        <title>Laminarin stimulates single cell rates of sulfate reduction while oxygen inhibits transcriptomic activity in coastal marine sediment.</title>
        <authorList>
            <person name="Lindsay M."/>
            <person name="Orcutt B."/>
            <person name="Emerson D."/>
            <person name="Stepanauskas R."/>
            <person name="D'Angelo T."/>
        </authorList>
    </citation>
    <scope>NUCLEOTIDE SEQUENCE [LARGE SCALE GENOMIC DNA]</scope>
    <source>
        <strain evidence="5">SAG AM-311-K15</strain>
    </source>
</reference>
<evidence type="ECO:0000259" key="4">
    <source>
        <dbReference type="Pfam" id="PF16321"/>
    </source>
</evidence>
<dbReference type="CDD" id="cd00552">
    <property type="entry name" value="RaiA"/>
    <property type="match status" value="1"/>
</dbReference>
<comment type="caution">
    <text evidence="5">The sequence shown here is derived from an EMBL/GenBank/DDBJ whole genome shotgun (WGS) entry which is preliminary data.</text>
</comment>
<dbReference type="PANTHER" id="PTHR33231:SF1">
    <property type="entry name" value="30S RIBOSOMAL PROTEIN"/>
    <property type="match status" value="1"/>
</dbReference>
<dbReference type="Proteomes" id="UP001594351">
    <property type="component" value="Unassembled WGS sequence"/>
</dbReference>
<comment type="similarity">
    <text evidence="2">Belongs to the HPF/YfiA ribosome-associated protein family. Long HPF subfamily.</text>
</comment>
<comment type="function">
    <text evidence="2">Required for dimerization of active 70S ribosomes into 100S ribosomes in stationary phase; 100S ribosomes are translationally inactive and sometimes present during exponential growth.</text>
</comment>
<accession>A0ABV6Z2W0</accession>
<sequence length="177" mass="20585">MKITITSRRMEITQPLRDYIHNKVNKLSRYKDNINEAHVILSVEKYRQNAEIYISGNGFSLSSAEETSDMYTSIDVAIDKLERQAKKLKNKKIDIKRGAYSRNNVVTWDQEVDEEEKSKKVVRLDAFIPKPMSVEEAIMQLEARGDDILMFRNARNDEINVIYLRPDGDIGLIEPEY</sequence>
<evidence type="ECO:0000256" key="1">
    <source>
        <dbReference type="ARBA" id="ARBA00022845"/>
    </source>
</evidence>